<gene>
    <name evidence="1" type="ORF">TCMB3V08_LOCUS7373</name>
</gene>
<proteinExistence type="predicted"/>
<dbReference type="AlphaFoldDB" id="A0A7R9JA17"/>
<evidence type="ECO:0000313" key="1">
    <source>
        <dbReference type="EMBL" id="CAD7574767.1"/>
    </source>
</evidence>
<reference evidence="1" key="1">
    <citation type="submission" date="2020-11" db="EMBL/GenBank/DDBJ databases">
        <authorList>
            <person name="Tran Van P."/>
        </authorList>
    </citation>
    <scope>NUCLEOTIDE SEQUENCE</scope>
</reference>
<accession>A0A7R9JA17</accession>
<name>A0A7R9JA17_TIMCA</name>
<organism evidence="1">
    <name type="scientific">Timema californicum</name>
    <name type="common">California timema</name>
    <name type="synonym">Walking stick</name>
    <dbReference type="NCBI Taxonomy" id="61474"/>
    <lineage>
        <taxon>Eukaryota</taxon>
        <taxon>Metazoa</taxon>
        <taxon>Ecdysozoa</taxon>
        <taxon>Arthropoda</taxon>
        <taxon>Hexapoda</taxon>
        <taxon>Insecta</taxon>
        <taxon>Pterygota</taxon>
        <taxon>Neoptera</taxon>
        <taxon>Polyneoptera</taxon>
        <taxon>Phasmatodea</taxon>
        <taxon>Timematodea</taxon>
        <taxon>Timematoidea</taxon>
        <taxon>Timematidae</taxon>
        <taxon>Timema</taxon>
    </lineage>
</organism>
<dbReference type="EMBL" id="OE182609">
    <property type="protein sequence ID" value="CAD7574767.1"/>
    <property type="molecule type" value="Genomic_DNA"/>
</dbReference>
<sequence length="301" mass="33659">MEHFLSTLLKSGLMGIRTKGSEIQGVGEEPTSLRGVARHVGVVPSRHLVVVLWRLGQLIQVVKVERGRIGSAYHIHCVHGAIVGAPSPVVRTYLQTLHGVYWYLRGPLFTELVDWCTYLAGSLFLRDCCERYRGPGHTYHHSPGLDQACPAMGYSATNIQTHSSNISYWFLHCIGLVYPHLHSAQHKSPFPLFLWQFPLFSNSQPLDKTVMTAFTTKQCDTNQPTLNIESDLYKDGYNILLPYDGPVVGLACQNVQRTHCTLHNLLHSHPISVRTRLLAAATCHRGSLLDNAKNNKCCKLL</sequence>
<protein>
    <submittedName>
        <fullName evidence="1">(California timema) hypothetical protein</fullName>
    </submittedName>
</protein>